<feature type="transmembrane region" description="Helical" evidence="6">
    <location>
        <begin position="59"/>
        <end position="80"/>
    </location>
</feature>
<evidence type="ECO:0000256" key="4">
    <source>
        <dbReference type="ARBA" id="ARBA00022989"/>
    </source>
</evidence>
<feature type="transmembrane region" description="Helical" evidence="6">
    <location>
        <begin position="436"/>
        <end position="455"/>
    </location>
</feature>
<feature type="transmembrane region" description="Helical" evidence="6">
    <location>
        <begin position="92"/>
        <end position="110"/>
    </location>
</feature>
<keyword evidence="3 6" id="KW-0812">Transmembrane</keyword>
<feature type="transmembrane region" description="Helical" evidence="6">
    <location>
        <begin position="205"/>
        <end position="224"/>
    </location>
</feature>
<feature type="transmembrane region" description="Helical" evidence="6">
    <location>
        <begin position="26"/>
        <end position="47"/>
    </location>
</feature>
<dbReference type="SUPFAM" id="SSF103473">
    <property type="entry name" value="MFS general substrate transporter"/>
    <property type="match status" value="1"/>
</dbReference>
<evidence type="ECO:0000256" key="3">
    <source>
        <dbReference type="ARBA" id="ARBA00022692"/>
    </source>
</evidence>
<keyword evidence="4 6" id="KW-1133">Transmembrane helix</keyword>
<dbReference type="InterPro" id="IPR036259">
    <property type="entry name" value="MFS_trans_sf"/>
</dbReference>
<name>A0ABT3ZCT3_9HYPH</name>
<evidence type="ECO:0000256" key="5">
    <source>
        <dbReference type="ARBA" id="ARBA00023136"/>
    </source>
</evidence>
<feature type="transmembrane region" description="Helical" evidence="6">
    <location>
        <begin position="324"/>
        <end position="350"/>
    </location>
</feature>
<feature type="transmembrane region" description="Helical" evidence="6">
    <location>
        <begin position="271"/>
        <end position="288"/>
    </location>
</feature>
<evidence type="ECO:0000313" key="8">
    <source>
        <dbReference type="Proteomes" id="UP001073227"/>
    </source>
</evidence>
<proteinExistence type="predicted"/>
<keyword evidence="5 6" id="KW-0472">Membrane</keyword>
<evidence type="ECO:0000256" key="2">
    <source>
        <dbReference type="ARBA" id="ARBA00022448"/>
    </source>
</evidence>
<feature type="transmembrane region" description="Helical" evidence="6">
    <location>
        <begin position="370"/>
        <end position="387"/>
    </location>
</feature>
<keyword evidence="8" id="KW-1185">Reference proteome</keyword>
<feature type="transmembrane region" description="Helical" evidence="6">
    <location>
        <begin position="116"/>
        <end position="136"/>
    </location>
</feature>
<protein>
    <submittedName>
        <fullName evidence="7">MFS transporter</fullName>
    </submittedName>
</protein>
<keyword evidence="2" id="KW-0813">Transport</keyword>
<evidence type="ECO:0000256" key="6">
    <source>
        <dbReference type="SAM" id="Phobius"/>
    </source>
</evidence>
<accession>A0ABT3ZCT3</accession>
<dbReference type="Pfam" id="PF11700">
    <property type="entry name" value="ATG22"/>
    <property type="match status" value="1"/>
</dbReference>
<reference evidence="7" key="1">
    <citation type="submission" date="2022-10" db="EMBL/GenBank/DDBJ databases">
        <title>Hoeflea sp. G2-23, isolated from marine algae.</title>
        <authorList>
            <person name="Kristyanto S."/>
            <person name="Kim J.M."/>
            <person name="Jeon C.O."/>
        </authorList>
    </citation>
    <scope>NUCLEOTIDE SEQUENCE</scope>
    <source>
        <strain evidence="7">G2-23</strain>
    </source>
</reference>
<organism evidence="7 8">
    <name type="scientific">Hoeflea algicola</name>
    <dbReference type="NCBI Taxonomy" id="2983763"/>
    <lineage>
        <taxon>Bacteria</taxon>
        <taxon>Pseudomonadati</taxon>
        <taxon>Pseudomonadota</taxon>
        <taxon>Alphaproteobacteria</taxon>
        <taxon>Hyphomicrobiales</taxon>
        <taxon>Rhizobiaceae</taxon>
        <taxon>Hoeflea</taxon>
    </lineage>
</organism>
<dbReference type="InterPro" id="IPR050495">
    <property type="entry name" value="ATG22/LtaA_families"/>
</dbReference>
<dbReference type="Gene3D" id="1.20.1250.20">
    <property type="entry name" value="MFS general substrate transporter like domains"/>
    <property type="match status" value="2"/>
</dbReference>
<evidence type="ECO:0000256" key="1">
    <source>
        <dbReference type="ARBA" id="ARBA00004127"/>
    </source>
</evidence>
<gene>
    <name evidence="7" type="ORF">OEG84_15285</name>
</gene>
<sequence length="470" mass="49188">MAHEHAVGASAGGGVPRRGVYGWMMFDWAAQPFFTVVTTFIFGPYFISRMASDPATGQAAWGYGIAAGGVLIAVLSPILGSIADQTGPRKPWIGFFAVIKIAALCGLWFAAPGSNLVAVVALFTLASVAAEFSIVFNDSMLLRLVPKAEIGRISNLAWGLGYLGGMIVLVFIIAFLAASPETGKTLIGISPLFGLDPLQGEDARASAPISALWYAIFILPMFLFTPDSGGRRALGDAVHDGIRELRSTIGEVRQRAGIFRFLIARMIYQDGVNALLALGGGFAAAMFGWSITEIGVYGIMLNVVAIFSCLYASRLDTRLGSKAVVLISIFLLLIATAGIVSTGPGFTFFGALNFGAADSGGLFGTAAEKAYIAFGLLIGIAFGPVQASSRAYMARSVTEEEAGRYFGIYALAGRATSFLAPFTVATVTALSGSPRLGMATIIIFFAVGFAVLWSTPYPADQPGGKPASVA</sequence>
<dbReference type="PANTHER" id="PTHR23519:SF1">
    <property type="entry name" value="AUTOPHAGY-RELATED PROTEIN 22"/>
    <property type="match status" value="1"/>
</dbReference>
<dbReference type="EMBL" id="JAOVZR010000001">
    <property type="protein sequence ID" value="MCY0149031.1"/>
    <property type="molecule type" value="Genomic_DNA"/>
</dbReference>
<feature type="transmembrane region" description="Helical" evidence="6">
    <location>
        <begin position="408"/>
        <end position="430"/>
    </location>
</feature>
<feature type="transmembrane region" description="Helical" evidence="6">
    <location>
        <begin position="294"/>
        <end position="312"/>
    </location>
</feature>
<feature type="transmembrane region" description="Helical" evidence="6">
    <location>
        <begin position="156"/>
        <end position="178"/>
    </location>
</feature>
<dbReference type="InterPro" id="IPR024671">
    <property type="entry name" value="Atg22-like"/>
</dbReference>
<dbReference type="RefSeq" id="WP_267654547.1">
    <property type="nucleotide sequence ID" value="NZ_JAOVZR010000001.1"/>
</dbReference>
<dbReference type="Proteomes" id="UP001073227">
    <property type="component" value="Unassembled WGS sequence"/>
</dbReference>
<comment type="subcellular location">
    <subcellularLocation>
        <location evidence="1">Endomembrane system</location>
        <topology evidence="1">Multi-pass membrane protein</topology>
    </subcellularLocation>
</comment>
<evidence type="ECO:0000313" key="7">
    <source>
        <dbReference type="EMBL" id="MCY0149031.1"/>
    </source>
</evidence>
<dbReference type="PANTHER" id="PTHR23519">
    <property type="entry name" value="AUTOPHAGY-RELATED PROTEIN 22"/>
    <property type="match status" value="1"/>
</dbReference>
<comment type="caution">
    <text evidence="7">The sequence shown here is derived from an EMBL/GenBank/DDBJ whole genome shotgun (WGS) entry which is preliminary data.</text>
</comment>